<dbReference type="Proteomes" id="UP000257004">
    <property type="component" value="Unassembled WGS sequence"/>
</dbReference>
<accession>A0A3D9G0C8</accession>
<evidence type="ECO:0000313" key="3">
    <source>
        <dbReference type="Proteomes" id="UP000257004"/>
    </source>
</evidence>
<proteinExistence type="predicted"/>
<dbReference type="AlphaFoldDB" id="A0A3D9G0C8"/>
<sequence>MKKKIILRVLSVSLIFFCFITWGLYLIEIEDHYGDLQEVYFDAKNGDIIINKQTQKFGIITKTWKRADVLTKENDTLDLYELIYINGIENKYEVFKTKDELKISELSYQKIIDLKNKKMLETVAKN</sequence>
<dbReference type="EMBL" id="QRDQ01000007">
    <property type="protein sequence ID" value="RED26668.1"/>
    <property type="molecule type" value="Genomic_DNA"/>
</dbReference>
<evidence type="ECO:0000256" key="1">
    <source>
        <dbReference type="SAM" id="Phobius"/>
    </source>
</evidence>
<name>A0A3D9G0C8_9FLAO</name>
<feature type="transmembrane region" description="Helical" evidence="1">
    <location>
        <begin position="7"/>
        <end position="27"/>
    </location>
</feature>
<keyword evidence="3" id="KW-1185">Reference proteome</keyword>
<keyword evidence="1" id="KW-1133">Transmembrane helix</keyword>
<dbReference type="OrthoDB" id="1362010at2"/>
<reference evidence="2 3" key="1">
    <citation type="submission" date="2018-07" db="EMBL/GenBank/DDBJ databases">
        <title>Genomic Encyclopedia of Archaeal and Bacterial Type Strains, Phase II (KMG-II): from individual species to whole genera.</title>
        <authorList>
            <person name="Goeker M."/>
        </authorList>
    </citation>
    <scope>NUCLEOTIDE SEQUENCE [LARGE SCALE GENOMIC DNA]</scope>
    <source>
        <strain evidence="2 3">DSM 25795</strain>
    </source>
</reference>
<organism evidence="2 3">
    <name type="scientific">Flavobacterium cutihirudinis</name>
    <dbReference type="NCBI Taxonomy" id="1265740"/>
    <lineage>
        <taxon>Bacteria</taxon>
        <taxon>Pseudomonadati</taxon>
        <taxon>Bacteroidota</taxon>
        <taxon>Flavobacteriia</taxon>
        <taxon>Flavobacteriales</taxon>
        <taxon>Flavobacteriaceae</taxon>
        <taxon>Flavobacterium</taxon>
    </lineage>
</organism>
<keyword evidence="1" id="KW-0812">Transmembrane</keyword>
<protein>
    <submittedName>
        <fullName evidence="2">Uncharacterized protein</fullName>
    </submittedName>
</protein>
<evidence type="ECO:0000313" key="2">
    <source>
        <dbReference type="EMBL" id="RED26668.1"/>
    </source>
</evidence>
<dbReference type="RefSeq" id="WP_115886744.1">
    <property type="nucleotide sequence ID" value="NZ_QRDQ01000007.1"/>
</dbReference>
<gene>
    <name evidence="2" type="ORF">BD847_0590</name>
</gene>
<comment type="caution">
    <text evidence="2">The sequence shown here is derived from an EMBL/GenBank/DDBJ whole genome shotgun (WGS) entry which is preliminary data.</text>
</comment>
<keyword evidence="1" id="KW-0472">Membrane</keyword>